<proteinExistence type="inferred from homology"/>
<dbReference type="AlphaFoldDB" id="A0A6I4UYV2"/>
<dbReference type="EC" id="3.1.3.48" evidence="2"/>
<evidence type="ECO:0000256" key="4">
    <source>
        <dbReference type="ARBA" id="ARBA00022912"/>
    </source>
</evidence>
<dbReference type="InterPro" id="IPR023485">
    <property type="entry name" value="Ptyr_pPase"/>
</dbReference>
<comment type="caution">
    <text evidence="7">The sequence shown here is derived from an EMBL/GenBank/DDBJ whole genome shotgun (WGS) entry which is preliminary data.</text>
</comment>
<evidence type="ECO:0000256" key="5">
    <source>
        <dbReference type="PIRSR" id="PIRSR617867-1"/>
    </source>
</evidence>
<feature type="active site" description="Proton donor" evidence="5">
    <location>
        <position position="126"/>
    </location>
</feature>
<evidence type="ECO:0000256" key="3">
    <source>
        <dbReference type="ARBA" id="ARBA00022801"/>
    </source>
</evidence>
<accession>A0A6I4UYV2</accession>
<feature type="domain" description="Phosphotyrosine protein phosphatase I" evidence="6">
    <location>
        <begin position="5"/>
        <end position="152"/>
    </location>
</feature>
<evidence type="ECO:0000259" key="6">
    <source>
        <dbReference type="SMART" id="SM00226"/>
    </source>
</evidence>
<feature type="active site" evidence="5">
    <location>
        <position position="17"/>
    </location>
</feature>
<sequence length="159" mass="17070">MTGKPSILFVCLGNICRSPLAEAAFRKAAADAGLDAEADSAGTAAYHVGTPPDPRSIDTARRHGIEISHFQGRQIEQADFVRFTHIFALDHSNLDNIRSVAPSDHSAHVGLLMDMVPGREGAAVADPYYGGEEHFADTWEDVSRAAQSLVAKLTGQQRS</sequence>
<dbReference type="InterPro" id="IPR017867">
    <property type="entry name" value="Tyr_phospatase_low_mol_wt"/>
</dbReference>
<evidence type="ECO:0000256" key="1">
    <source>
        <dbReference type="ARBA" id="ARBA00011063"/>
    </source>
</evidence>
<comment type="similarity">
    <text evidence="1">Belongs to the low molecular weight phosphotyrosine protein phosphatase family.</text>
</comment>
<dbReference type="SUPFAM" id="SSF52788">
    <property type="entry name" value="Phosphotyrosine protein phosphatases I"/>
    <property type="match status" value="1"/>
</dbReference>
<keyword evidence="3" id="KW-0378">Hydrolase</keyword>
<name>A0A6I4UYV2_9SPHN</name>
<dbReference type="PRINTS" id="PR00719">
    <property type="entry name" value="LMWPTPASE"/>
</dbReference>
<dbReference type="RefSeq" id="WP_160729999.1">
    <property type="nucleotide sequence ID" value="NZ_WTYP01000001.1"/>
</dbReference>
<dbReference type="SMART" id="SM00226">
    <property type="entry name" value="LMWPc"/>
    <property type="match status" value="1"/>
</dbReference>
<dbReference type="PANTHER" id="PTHR11717">
    <property type="entry name" value="LOW MOLECULAR WEIGHT PROTEIN TYROSINE PHOSPHATASE"/>
    <property type="match status" value="1"/>
</dbReference>
<dbReference type="PANTHER" id="PTHR11717:SF7">
    <property type="entry name" value="LOW MOLECULAR WEIGHT PHOSPHOTYROSINE PROTEIN PHOSPHATASE"/>
    <property type="match status" value="1"/>
</dbReference>
<gene>
    <name evidence="7" type="ORF">GRI43_05285</name>
</gene>
<dbReference type="InterPro" id="IPR036196">
    <property type="entry name" value="Ptyr_pPase_sf"/>
</dbReference>
<dbReference type="Proteomes" id="UP000471435">
    <property type="component" value="Unassembled WGS sequence"/>
</dbReference>
<dbReference type="EMBL" id="WTYP01000001">
    <property type="protein sequence ID" value="MXP46803.1"/>
    <property type="molecule type" value="Genomic_DNA"/>
</dbReference>
<protein>
    <recommendedName>
        <fullName evidence="2">protein-tyrosine-phosphatase</fullName>
        <ecNumber evidence="2">3.1.3.48</ecNumber>
    </recommendedName>
</protein>
<feature type="active site" description="Nucleophile" evidence="5">
    <location>
        <position position="11"/>
    </location>
</feature>
<evidence type="ECO:0000256" key="2">
    <source>
        <dbReference type="ARBA" id="ARBA00013064"/>
    </source>
</evidence>
<dbReference type="Gene3D" id="3.40.50.2300">
    <property type="match status" value="1"/>
</dbReference>
<dbReference type="CDD" id="cd16343">
    <property type="entry name" value="LMWPTP"/>
    <property type="match status" value="1"/>
</dbReference>
<dbReference type="OrthoDB" id="9784339at2"/>
<dbReference type="InterPro" id="IPR050438">
    <property type="entry name" value="LMW_PTPase"/>
</dbReference>
<evidence type="ECO:0000313" key="7">
    <source>
        <dbReference type="EMBL" id="MXP46803.1"/>
    </source>
</evidence>
<dbReference type="Pfam" id="PF01451">
    <property type="entry name" value="LMWPc"/>
    <property type="match status" value="1"/>
</dbReference>
<organism evidence="7 8">
    <name type="scientific">Pontixanthobacter luteolus</name>
    <dbReference type="NCBI Taxonomy" id="295089"/>
    <lineage>
        <taxon>Bacteria</taxon>
        <taxon>Pseudomonadati</taxon>
        <taxon>Pseudomonadota</taxon>
        <taxon>Alphaproteobacteria</taxon>
        <taxon>Sphingomonadales</taxon>
        <taxon>Erythrobacteraceae</taxon>
        <taxon>Pontixanthobacter</taxon>
    </lineage>
</organism>
<keyword evidence="4" id="KW-0904">Protein phosphatase</keyword>
<reference evidence="7 8" key="1">
    <citation type="submission" date="2019-12" db="EMBL/GenBank/DDBJ databases">
        <title>Genomic-based taxomic classification of the family Erythrobacteraceae.</title>
        <authorList>
            <person name="Xu L."/>
        </authorList>
    </citation>
    <scope>NUCLEOTIDE SEQUENCE [LARGE SCALE GENOMIC DNA]</scope>
    <source>
        <strain evidence="7 8">SW-109</strain>
    </source>
</reference>
<evidence type="ECO:0000313" key="8">
    <source>
        <dbReference type="Proteomes" id="UP000471435"/>
    </source>
</evidence>
<dbReference type="GO" id="GO:0004725">
    <property type="term" value="F:protein tyrosine phosphatase activity"/>
    <property type="evidence" value="ECO:0007669"/>
    <property type="project" value="UniProtKB-EC"/>
</dbReference>
<keyword evidence="8" id="KW-1185">Reference proteome</keyword>